<proteinExistence type="predicted"/>
<dbReference type="EMBL" id="MU006225">
    <property type="protein sequence ID" value="KAF2826680.1"/>
    <property type="molecule type" value="Genomic_DNA"/>
</dbReference>
<evidence type="ECO:0000313" key="1">
    <source>
        <dbReference type="EMBL" id="KAF2826680.1"/>
    </source>
</evidence>
<sequence length="62" mass="7165">MRLRDVSISLYVFVLGTHCTARVVMTVQWTTSGKLSFSRMYTIAPRWFLVELEVSRHSLNAC</sequence>
<organism evidence="1 2">
    <name type="scientific">Ophiobolus disseminans</name>
    <dbReference type="NCBI Taxonomy" id="1469910"/>
    <lineage>
        <taxon>Eukaryota</taxon>
        <taxon>Fungi</taxon>
        <taxon>Dikarya</taxon>
        <taxon>Ascomycota</taxon>
        <taxon>Pezizomycotina</taxon>
        <taxon>Dothideomycetes</taxon>
        <taxon>Pleosporomycetidae</taxon>
        <taxon>Pleosporales</taxon>
        <taxon>Pleosporineae</taxon>
        <taxon>Phaeosphaeriaceae</taxon>
        <taxon>Ophiobolus</taxon>
    </lineage>
</organism>
<protein>
    <submittedName>
        <fullName evidence="1">Uncharacterized protein</fullName>
    </submittedName>
</protein>
<keyword evidence="2" id="KW-1185">Reference proteome</keyword>
<dbReference type="Proteomes" id="UP000799424">
    <property type="component" value="Unassembled WGS sequence"/>
</dbReference>
<reference evidence="1" key="1">
    <citation type="journal article" date="2020" name="Stud. Mycol.">
        <title>101 Dothideomycetes genomes: a test case for predicting lifestyles and emergence of pathogens.</title>
        <authorList>
            <person name="Haridas S."/>
            <person name="Albert R."/>
            <person name="Binder M."/>
            <person name="Bloem J."/>
            <person name="Labutti K."/>
            <person name="Salamov A."/>
            <person name="Andreopoulos B."/>
            <person name="Baker S."/>
            <person name="Barry K."/>
            <person name="Bills G."/>
            <person name="Bluhm B."/>
            <person name="Cannon C."/>
            <person name="Castanera R."/>
            <person name="Culley D."/>
            <person name="Daum C."/>
            <person name="Ezra D."/>
            <person name="Gonzalez J."/>
            <person name="Henrissat B."/>
            <person name="Kuo A."/>
            <person name="Liang C."/>
            <person name="Lipzen A."/>
            <person name="Lutzoni F."/>
            <person name="Magnuson J."/>
            <person name="Mondo S."/>
            <person name="Nolan M."/>
            <person name="Ohm R."/>
            <person name="Pangilinan J."/>
            <person name="Park H.-J."/>
            <person name="Ramirez L."/>
            <person name="Alfaro M."/>
            <person name="Sun H."/>
            <person name="Tritt A."/>
            <person name="Yoshinaga Y."/>
            <person name="Zwiers L.-H."/>
            <person name="Turgeon B."/>
            <person name="Goodwin S."/>
            <person name="Spatafora J."/>
            <person name="Crous P."/>
            <person name="Grigoriev I."/>
        </authorList>
    </citation>
    <scope>NUCLEOTIDE SEQUENCE</scope>
    <source>
        <strain evidence="1">CBS 113818</strain>
    </source>
</reference>
<dbReference type="AlphaFoldDB" id="A0A6A7A033"/>
<name>A0A6A7A033_9PLEO</name>
<evidence type="ECO:0000313" key="2">
    <source>
        <dbReference type="Proteomes" id="UP000799424"/>
    </source>
</evidence>
<gene>
    <name evidence="1" type="ORF">CC86DRAFT_369876</name>
</gene>
<accession>A0A6A7A033</accession>